<dbReference type="FunFam" id="2.130.10.10:FF:000228">
    <property type="entry name" value="COMPASS-like H3K4 histone methylase component WDR5A"/>
    <property type="match status" value="1"/>
</dbReference>
<evidence type="ECO:0000313" key="6">
    <source>
        <dbReference type="EMBL" id="KNG87108.1"/>
    </source>
</evidence>
<dbReference type="Pfam" id="PF25173">
    <property type="entry name" value="Beta-prop_WDR3_1st"/>
    <property type="match status" value="1"/>
</dbReference>
<dbReference type="Gene3D" id="3.40.50.300">
    <property type="entry name" value="P-loop containing nucleotide triphosphate hydrolases"/>
    <property type="match status" value="1"/>
</dbReference>
<keyword evidence="2" id="KW-0677">Repeat</keyword>
<feature type="region of interest" description="Disordered" evidence="4">
    <location>
        <begin position="897"/>
        <end position="916"/>
    </location>
</feature>
<feature type="repeat" description="WD" evidence="3">
    <location>
        <begin position="1141"/>
        <end position="1182"/>
    </location>
</feature>
<dbReference type="InterPro" id="IPR050505">
    <property type="entry name" value="WDR55/POC1"/>
</dbReference>
<evidence type="ECO:0000256" key="2">
    <source>
        <dbReference type="ARBA" id="ARBA00022737"/>
    </source>
</evidence>
<dbReference type="OrthoDB" id="674604at2759"/>
<organism evidence="6 7">
    <name type="scientific">Aspergillus nomiae NRRL (strain ATCC 15546 / NRRL 13137 / CBS 260.88 / M93)</name>
    <dbReference type="NCBI Taxonomy" id="1509407"/>
    <lineage>
        <taxon>Eukaryota</taxon>
        <taxon>Fungi</taxon>
        <taxon>Dikarya</taxon>
        <taxon>Ascomycota</taxon>
        <taxon>Pezizomycotina</taxon>
        <taxon>Eurotiomycetes</taxon>
        <taxon>Eurotiomycetidae</taxon>
        <taxon>Eurotiales</taxon>
        <taxon>Aspergillaceae</taxon>
        <taxon>Aspergillus</taxon>
        <taxon>Aspergillus subgen. Circumdati</taxon>
    </lineage>
</organism>
<gene>
    <name evidence="6" type="ORF">ANOM_005307</name>
</gene>
<dbReference type="PROSITE" id="PS50294">
    <property type="entry name" value="WD_REPEATS_REGION"/>
    <property type="match status" value="7"/>
</dbReference>
<feature type="domain" description="NACHT" evidence="5">
    <location>
        <begin position="372"/>
        <end position="518"/>
    </location>
</feature>
<evidence type="ECO:0000313" key="7">
    <source>
        <dbReference type="Proteomes" id="UP000037505"/>
    </source>
</evidence>
<feature type="repeat" description="WD" evidence="3">
    <location>
        <begin position="1015"/>
        <end position="1056"/>
    </location>
</feature>
<keyword evidence="7" id="KW-1185">Reference proteome</keyword>
<dbReference type="InterPro" id="IPR015943">
    <property type="entry name" value="WD40/YVTN_repeat-like_dom_sf"/>
</dbReference>
<feature type="repeat" description="WD" evidence="3">
    <location>
        <begin position="931"/>
        <end position="972"/>
    </location>
</feature>
<dbReference type="InterPro" id="IPR001680">
    <property type="entry name" value="WD40_rpt"/>
</dbReference>
<dbReference type="PROSITE" id="PS50082">
    <property type="entry name" value="WD_REPEATS_2"/>
    <property type="match status" value="7"/>
</dbReference>
<dbReference type="InterPro" id="IPR027417">
    <property type="entry name" value="P-loop_NTPase"/>
</dbReference>
<evidence type="ECO:0000256" key="1">
    <source>
        <dbReference type="ARBA" id="ARBA00022574"/>
    </source>
</evidence>
<feature type="repeat" description="WD" evidence="3">
    <location>
        <begin position="973"/>
        <end position="1014"/>
    </location>
</feature>
<feature type="repeat" description="WD" evidence="3">
    <location>
        <begin position="1057"/>
        <end position="1098"/>
    </location>
</feature>
<comment type="caution">
    <text evidence="6">The sequence shown here is derived from an EMBL/GenBank/DDBJ whole genome shotgun (WGS) entry which is preliminary data.</text>
</comment>
<dbReference type="InterPro" id="IPR007111">
    <property type="entry name" value="NACHT_NTPase"/>
</dbReference>
<dbReference type="InterPro" id="IPR036322">
    <property type="entry name" value="WD40_repeat_dom_sf"/>
</dbReference>
<dbReference type="InterPro" id="IPR019775">
    <property type="entry name" value="WD40_repeat_CS"/>
</dbReference>
<dbReference type="RefSeq" id="XP_015408031.1">
    <property type="nucleotide sequence ID" value="XM_015550564.1"/>
</dbReference>
<dbReference type="Pfam" id="PF17100">
    <property type="entry name" value="NACHT_N"/>
    <property type="match status" value="1"/>
</dbReference>
<accession>A0A0L1J6R5</accession>
<sequence length="1300" mass="145607">MSPISQQNLSAASNILHNPVSSKVDVGLPNSMRLKTWGKDLKSRLRTKTTSLASVSPPIAIRQHSGNQAQEPPHPQDLWQSAYDQLGRKEQQALSTSELIPAQIRSNQNGHSPTEAIIEGVIQKTKQQYEECQNGALKIRRSTGEDINLRELSRNIIDAALSFKDIISAVVAYDPTQYAASAWAVVSLGLTMTKNRFDLRDTLFDSAEYLANVLARCAYIEKGIYRNDAWKNAEIARAIIGVYKAILHYAAEVSTAQQPSMGRWIQDTVTGFTKQRLLDLQSSVKEEEHYLHQWVQMDQHLRHNEQAELLISQCDKMIESVQGLIQRFSLPIAEGAFYDSYDSQHEDKCLPETRTEIRRQITDWVASPDGKCIFWLNGMAGTGKSTIARTVAQSFKEKGLLGASFFFKKGEAERGNAKRLISTVAKQLITSTRQLVPGIMAAIQNDPHISSKSLNEQFHKLLLEPLVNLRLDEPTSTVIVIDALDECEEEDIRLLLDLLPQVDQSKSLRVRIFLTSRPELPIRLGFQQVLEHQDLVLHELPTPVIERDIRLFLQDRLGKIQKEHSLPPGWPGEDTMEILLSRSLPLFSFAATMCRFIGEKYQIPEDRLDAVLNDSASTSGSQMERIYLPILNKLHREMETTNFAQEIQEVLGVIILLAAPLSVQALAGFINIPERRVRSRLAAFHSVLRVPSNGEAPVRTLHLSFQEFLLNTNSIFHVNEKESHKKIALYCLSTMNSSLKQNICGLPSYGTQRADIDRHIINKSLPAELQYSCRYWAYHIKQGEDQVHETEVLLFLKRHFLHWLEAMSLMGVMSEVVNIINTLRPTAQTDQRSELSLFLHDAKLFVLKSIYISNDFPLQLYCSGLAFWPTYSIIHKAFQESQRWVYILPQLESSTSADRQNMKGHSDTVQPESFPLNGQITSASKDNPVKTLDHSNSIVSVTFSPDGEMVASGSKDNIIKLWDPKTVEQLHILDGHFDSVVSVVFSHDSQILASGSYDHTVKLWDIKSCQQLRTLHGHSDSVVSVAFSPDSQIIASGSDDSTIRLWDARTGQQLRTLKGHSDWVQSVAFSPDGQIVVSGSYDNTIKLWETKTGQQLRTLEGHSSLVASAVFSPNGYMIASGSYDNTIKLWDTKTGQHLRTLEGHSGLVRSVAFLSDSRIVVSGSYDSTIKLWDTETGEEMRTIQGHSGPVRAVALSPDSQTIASGSYDNTIKLWDAQTGQQLRTLEGNSSPVVFAEDVQLVQSNSLLSVEDGWVTFAGEKVLWLPFDHQQFSSSVAKENTLALAYPDGRVCSMEFRAPAV</sequence>
<evidence type="ECO:0000256" key="4">
    <source>
        <dbReference type="SAM" id="MobiDB-lite"/>
    </source>
</evidence>
<name>A0A0L1J6R5_ASPN3</name>
<dbReference type="GO" id="GO:0035097">
    <property type="term" value="C:histone methyltransferase complex"/>
    <property type="evidence" value="ECO:0007669"/>
    <property type="project" value="UniProtKB-ARBA"/>
</dbReference>
<feature type="compositionally biased region" description="Polar residues" evidence="4">
    <location>
        <begin position="907"/>
        <end position="916"/>
    </location>
</feature>
<dbReference type="EMBL" id="JNOM01000092">
    <property type="protein sequence ID" value="KNG87108.1"/>
    <property type="molecule type" value="Genomic_DNA"/>
</dbReference>
<dbReference type="PANTHER" id="PTHR44019:SF8">
    <property type="entry name" value="POC1 CENTRIOLAR PROTEIN HOMOLOG"/>
    <property type="match status" value="1"/>
</dbReference>
<dbReference type="PROSITE" id="PS50837">
    <property type="entry name" value="NACHT"/>
    <property type="match status" value="1"/>
</dbReference>
<protein>
    <submittedName>
        <fullName evidence="6">NACHT and WD40 domain protein</fullName>
    </submittedName>
</protein>
<proteinExistence type="predicted"/>
<dbReference type="PRINTS" id="PR00320">
    <property type="entry name" value="GPROTEINBRPT"/>
</dbReference>
<dbReference type="PANTHER" id="PTHR44019">
    <property type="entry name" value="WD REPEAT-CONTAINING PROTEIN 55"/>
    <property type="match status" value="1"/>
</dbReference>
<dbReference type="Pfam" id="PF00400">
    <property type="entry name" value="WD40"/>
    <property type="match status" value="2"/>
</dbReference>
<feature type="repeat" description="WD" evidence="3">
    <location>
        <begin position="1183"/>
        <end position="1224"/>
    </location>
</feature>
<dbReference type="SUPFAM" id="SSF52540">
    <property type="entry name" value="P-loop containing nucleoside triphosphate hydrolases"/>
    <property type="match status" value="1"/>
</dbReference>
<dbReference type="Pfam" id="PF24883">
    <property type="entry name" value="NPHP3_N"/>
    <property type="match status" value="1"/>
</dbReference>
<dbReference type="CDD" id="cd00200">
    <property type="entry name" value="WD40"/>
    <property type="match status" value="1"/>
</dbReference>
<dbReference type="GeneID" id="26807111"/>
<dbReference type="InterPro" id="IPR031359">
    <property type="entry name" value="NACHT_N"/>
</dbReference>
<evidence type="ECO:0000256" key="3">
    <source>
        <dbReference type="PROSITE-ProRule" id="PRU00221"/>
    </source>
</evidence>
<dbReference type="SUPFAM" id="SSF50978">
    <property type="entry name" value="WD40 repeat-like"/>
    <property type="match status" value="1"/>
</dbReference>
<evidence type="ECO:0000259" key="5">
    <source>
        <dbReference type="PROSITE" id="PS50837"/>
    </source>
</evidence>
<dbReference type="InterPro" id="IPR020472">
    <property type="entry name" value="WD40_PAC1"/>
</dbReference>
<keyword evidence="1 3" id="KW-0853">WD repeat</keyword>
<dbReference type="PROSITE" id="PS00678">
    <property type="entry name" value="WD_REPEATS_1"/>
    <property type="match status" value="6"/>
</dbReference>
<reference evidence="6 7" key="1">
    <citation type="submission" date="2014-06" db="EMBL/GenBank/DDBJ databases">
        <title>The Genome of the Aflatoxigenic Filamentous Fungus Aspergillus nomius.</title>
        <authorList>
            <person name="Moore M.G."/>
            <person name="Shannon B.M."/>
            <person name="Brian M.M."/>
        </authorList>
    </citation>
    <scope>NUCLEOTIDE SEQUENCE [LARGE SCALE GENOMIC DNA]</scope>
    <source>
        <strain evidence="6 7">NRRL 13137</strain>
    </source>
</reference>
<dbReference type="SMART" id="SM00320">
    <property type="entry name" value="WD40"/>
    <property type="match status" value="7"/>
</dbReference>
<dbReference type="Gene3D" id="2.130.10.10">
    <property type="entry name" value="YVTN repeat-like/Quinoprotein amine dehydrogenase"/>
    <property type="match status" value="4"/>
</dbReference>
<dbReference type="Proteomes" id="UP000037505">
    <property type="component" value="Unassembled WGS sequence"/>
</dbReference>
<dbReference type="InterPro" id="IPR056884">
    <property type="entry name" value="NPHP3-like_N"/>
</dbReference>
<feature type="repeat" description="WD" evidence="3">
    <location>
        <begin position="1099"/>
        <end position="1140"/>
    </location>
</feature>
<dbReference type="STRING" id="1509407.A0A0L1J6R5"/>